<sequence>MNKIWIYQADRILSQRESGQVLERIKPFISSWTAHGSALAADGYIKHDLFLVFEVNEEQAGVTGCSIDKSVHFVKSLEQEFGVSFFDRLKIAYRDAEHVIQLVDRSVFEELIKSGTVHSQTIVFNNILTHASELESNWEIPFQDSWHSKVF</sequence>
<proteinExistence type="predicted"/>
<comment type="caution">
    <text evidence="1">The sequence shown here is derived from an EMBL/GenBank/DDBJ whole genome shotgun (WGS) entry which is preliminary data.</text>
</comment>
<dbReference type="RefSeq" id="WP_196937787.1">
    <property type="nucleotide sequence ID" value="NZ_MU158689.1"/>
</dbReference>
<reference evidence="1 2" key="1">
    <citation type="submission" date="2018-02" db="EMBL/GenBank/DDBJ databases">
        <title>Sphingobacterium KA21.</title>
        <authorList>
            <person name="Vasarhelyi B.M."/>
            <person name="Deshmukh S."/>
            <person name="Balint B."/>
            <person name="Kukolya J."/>
        </authorList>
    </citation>
    <scope>NUCLEOTIDE SEQUENCE [LARGE SCALE GENOMIC DNA]</scope>
    <source>
        <strain evidence="1 2">Ka21</strain>
    </source>
</reference>
<dbReference type="Proteomes" id="UP000618319">
    <property type="component" value="Unassembled WGS sequence"/>
</dbReference>
<evidence type="ECO:0000313" key="2">
    <source>
        <dbReference type="Proteomes" id="UP000618319"/>
    </source>
</evidence>
<accession>A0ABR9T4T1</accession>
<keyword evidence="2" id="KW-1185">Reference proteome</keyword>
<organism evidence="1 2">
    <name type="scientific">Sphingobacterium pedocola</name>
    <dbReference type="NCBI Taxonomy" id="2082722"/>
    <lineage>
        <taxon>Bacteria</taxon>
        <taxon>Pseudomonadati</taxon>
        <taxon>Bacteroidota</taxon>
        <taxon>Sphingobacteriia</taxon>
        <taxon>Sphingobacteriales</taxon>
        <taxon>Sphingobacteriaceae</taxon>
        <taxon>Sphingobacterium</taxon>
    </lineage>
</organism>
<dbReference type="EMBL" id="PSKQ01000017">
    <property type="protein sequence ID" value="MBE8720079.1"/>
    <property type="molecule type" value="Genomic_DNA"/>
</dbReference>
<protein>
    <submittedName>
        <fullName evidence="1">ABC transporter ATPase</fullName>
    </submittedName>
</protein>
<gene>
    <name evidence="1" type="ORF">C4F40_04965</name>
</gene>
<evidence type="ECO:0000313" key="1">
    <source>
        <dbReference type="EMBL" id="MBE8720079.1"/>
    </source>
</evidence>
<name>A0ABR9T4T1_9SPHI</name>